<keyword evidence="1" id="KW-0175">Coiled coil</keyword>
<keyword evidence="3" id="KW-0472">Membrane</keyword>
<accession>A0A6P5GCR2</accession>
<dbReference type="Proteomes" id="UP000515123">
    <property type="component" value="Linkage group 14"/>
</dbReference>
<dbReference type="PANTHER" id="PTHR35705:SF1">
    <property type="entry name" value="WPP DOMAIN-INTERACTING TAIL-ANCHORED PROTEIN 1"/>
    <property type="match status" value="1"/>
</dbReference>
<proteinExistence type="predicted"/>
<dbReference type="GeneID" id="109720445"/>
<dbReference type="AlphaFoldDB" id="A0A6P5GCR2"/>
<organism evidence="5 6">
    <name type="scientific">Ananas comosus</name>
    <name type="common">Pineapple</name>
    <name type="synonym">Ananas ananas</name>
    <dbReference type="NCBI Taxonomy" id="4615"/>
    <lineage>
        <taxon>Eukaryota</taxon>
        <taxon>Viridiplantae</taxon>
        <taxon>Streptophyta</taxon>
        <taxon>Embryophyta</taxon>
        <taxon>Tracheophyta</taxon>
        <taxon>Spermatophyta</taxon>
        <taxon>Magnoliopsida</taxon>
        <taxon>Liliopsida</taxon>
        <taxon>Poales</taxon>
        <taxon>Bromeliaceae</taxon>
        <taxon>Bromelioideae</taxon>
        <taxon>Ananas</taxon>
    </lineage>
</organism>
<feature type="region of interest" description="Disordered" evidence="2">
    <location>
        <begin position="612"/>
        <end position="640"/>
    </location>
</feature>
<keyword evidence="3" id="KW-0812">Transmembrane</keyword>
<dbReference type="SUPFAM" id="SSF57997">
    <property type="entry name" value="Tropomyosin"/>
    <property type="match status" value="1"/>
</dbReference>
<gene>
    <name evidence="6" type="primary">LOC109720445</name>
</gene>
<dbReference type="RefSeq" id="XP_020103150.1">
    <property type="nucleotide sequence ID" value="XM_020247561.1"/>
</dbReference>
<keyword evidence="5" id="KW-1185">Reference proteome</keyword>
<keyword evidence="3" id="KW-1133">Transmembrane helix</keyword>
<dbReference type="InterPro" id="IPR039976">
    <property type="entry name" value="WIT1/WIT2"/>
</dbReference>
<name>A0A6P5GCR2_ANACO</name>
<reference evidence="5" key="1">
    <citation type="journal article" date="2015" name="Nat. Genet.">
        <title>The pineapple genome and the evolution of CAM photosynthesis.</title>
        <authorList>
            <person name="Ming R."/>
            <person name="VanBuren R."/>
            <person name="Wai C.M."/>
            <person name="Tang H."/>
            <person name="Schatz M.C."/>
            <person name="Bowers J.E."/>
            <person name="Lyons E."/>
            <person name="Wang M.L."/>
            <person name="Chen J."/>
            <person name="Biggers E."/>
            <person name="Zhang J."/>
            <person name="Huang L."/>
            <person name="Zhang L."/>
            <person name="Miao W."/>
            <person name="Zhang J."/>
            <person name="Ye Z."/>
            <person name="Miao C."/>
            <person name="Lin Z."/>
            <person name="Wang H."/>
            <person name="Zhou H."/>
            <person name="Yim W.C."/>
            <person name="Priest H.D."/>
            <person name="Zheng C."/>
            <person name="Woodhouse M."/>
            <person name="Edger P.P."/>
            <person name="Guyot R."/>
            <person name="Guo H.B."/>
            <person name="Guo H."/>
            <person name="Zheng G."/>
            <person name="Singh R."/>
            <person name="Sharma A."/>
            <person name="Min X."/>
            <person name="Zheng Y."/>
            <person name="Lee H."/>
            <person name="Gurtowski J."/>
            <person name="Sedlazeck F.J."/>
            <person name="Harkess A."/>
            <person name="McKain M.R."/>
            <person name="Liao Z."/>
            <person name="Fang J."/>
            <person name="Liu J."/>
            <person name="Zhang X."/>
            <person name="Zhang Q."/>
            <person name="Hu W."/>
            <person name="Qin Y."/>
            <person name="Wang K."/>
            <person name="Chen L.Y."/>
            <person name="Shirley N."/>
            <person name="Lin Y.R."/>
            <person name="Liu L.Y."/>
            <person name="Hernandez A.G."/>
            <person name="Wright C.L."/>
            <person name="Bulone V."/>
            <person name="Tuskan G.A."/>
            <person name="Heath K."/>
            <person name="Zee F."/>
            <person name="Moore P.H."/>
            <person name="Sunkar R."/>
            <person name="Leebens-Mack J.H."/>
            <person name="Mockler T."/>
            <person name="Bennetzen J.L."/>
            <person name="Freeling M."/>
            <person name="Sankoff D."/>
            <person name="Paterson A.H."/>
            <person name="Zhu X."/>
            <person name="Yang X."/>
            <person name="Smith J.A."/>
            <person name="Cushman J.C."/>
            <person name="Paull R.E."/>
            <person name="Yu Q."/>
        </authorList>
    </citation>
    <scope>NUCLEOTIDE SEQUENCE [LARGE SCALE GENOMIC DNA]</scope>
    <source>
        <strain evidence="5">cv. F153</strain>
    </source>
</reference>
<evidence type="ECO:0000256" key="2">
    <source>
        <dbReference type="SAM" id="MobiDB-lite"/>
    </source>
</evidence>
<sequence length="703" mass="78890">MLFTISLMDYNIWPSQNAGSKSNIMSVDEDHEDEFYQNKAPPNGERCNWEGTAMEILTRVELELAYSSEKLLNLEILLLEVAGRASDIESINFEDDCVLNDSVEKAFEFDILSGFLDSEVKELDNFMTSLQMEIVDARQKVSHAESSRKMEVKLHDAEISLKQFRDLVADIRKESVKFESAQYFVRNKCSGAGEDGITENGDRAPKNTKWTMQTTDQQRHVLQMLEKSLARELDLEKKLSESRSIEEELKLKLHQAEQESYCLEDSIETIMERLFEADNAAELLLGVSKEFAGKLNAVQFSLNASLRRESEVRSKLQEEMNCADCDDSILLQENDLKASLKEAEDKWMAANSEVLTLREKVLVLEEQLKESDVQLQLAKASVEASQEKQNNLHSKLSVLESIIEGLKQNASKTESRAEGAEAKSTELTKANMELAEELNVFKSRGSEKASFLERKLKESDTQLEHAKASVEAIVEQQNLLKSTMADMEHMIEDLKGKVSKAETRAESAESKCSLLTETNLELNEELCFLRSRIEILENSLRQAEHAKVSSAKDIGIRTKVIADLVTKLALERERLYLQISALTKKNKILAEKCKQNEYAGSTVGEKENEIQAGLGSAEAPEEASTESSSTDVQVKSAGAVPVPKSEIETTLSAEDSASEESKLEAVTNIEPMQTSWKYISLVLLVLAVSVFSYYVFREENCVA</sequence>
<reference evidence="6" key="2">
    <citation type="submission" date="2025-08" db="UniProtKB">
        <authorList>
            <consortium name="RefSeq"/>
        </authorList>
    </citation>
    <scope>IDENTIFICATION</scope>
    <source>
        <tissue evidence="6">Leaf</tissue>
    </source>
</reference>
<dbReference type="PANTHER" id="PTHR35705">
    <property type="entry name" value="WPP DOMAIN-INTERACTING TAIL-ANCHORED PROTEIN 1"/>
    <property type="match status" value="1"/>
</dbReference>
<evidence type="ECO:0000313" key="5">
    <source>
        <dbReference type="Proteomes" id="UP000515123"/>
    </source>
</evidence>
<evidence type="ECO:0000256" key="3">
    <source>
        <dbReference type="SAM" id="Phobius"/>
    </source>
</evidence>
<dbReference type="InterPro" id="IPR058610">
    <property type="entry name" value="WIT1_2_N"/>
</dbReference>
<evidence type="ECO:0000259" key="4">
    <source>
        <dbReference type="Pfam" id="PF26581"/>
    </source>
</evidence>
<feature type="coiled-coil region" evidence="1">
    <location>
        <begin position="396"/>
        <end position="525"/>
    </location>
</feature>
<dbReference type="Pfam" id="PF26581">
    <property type="entry name" value="WIT1_2_N"/>
    <property type="match status" value="1"/>
</dbReference>
<feature type="transmembrane region" description="Helical" evidence="3">
    <location>
        <begin position="676"/>
        <end position="696"/>
    </location>
</feature>
<evidence type="ECO:0000256" key="1">
    <source>
        <dbReference type="SAM" id="Coils"/>
    </source>
</evidence>
<feature type="domain" description="WIT1/2 N-terminal helical bundle" evidence="4">
    <location>
        <begin position="51"/>
        <end position="180"/>
    </location>
</feature>
<protein>
    <submittedName>
        <fullName evidence="6">WPP domain-interacting tail-anchored protein 1 isoform X1</fullName>
    </submittedName>
</protein>
<dbReference type="OrthoDB" id="1936068at2759"/>
<evidence type="ECO:0000313" key="6">
    <source>
        <dbReference type="RefSeq" id="XP_020103150.1"/>
    </source>
</evidence>